<keyword evidence="12" id="KW-1185">Reference proteome</keyword>
<evidence type="ECO:0000259" key="10">
    <source>
        <dbReference type="Pfam" id="PF08019"/>
    </source>
</evidence>
<feature type="transmembrane region" description="Helical" evidence="8">
    <location>
        <begin position="80"/>
        <end position="102"/>
    </location>
</feature>
<dbReference type="CDD" id="cd16017">
    <property type="entry name" value="LptA"/>
    <property type="match status" value="1"/>
</dbReference>
<dbReference type="InterPro" id="IPR017850">
    <property type="entry name" value="Alkaline_phosphatase_core_sf"/>
</dbReference>
<evidence type="ECO:0000256" key="6">
    <source>
        <dbReference type="ARBA" id="ARBA00022989"/>
    </source>
</evidence>
<feature type="domain" description="Sulfatase N-terminal" evidence="9">
    <location>
        <begin position="237"/>
        <end position="524"/>
    </location>
</feature>
<evidence type="ECO:0000256" key="2">
    <source>
        <dbReference type="ARBA" id="ARBA00022475"/>
    </source>
</evidence>
<dbReference type="SUPFAM" id="SSF53649">
    <property type="entry name" value="Alkaline phosphatase-like"/>
    <property type="match status" value="1"/>
</dbReference>
<comment type="caution">
    <text evidence="11">The sequence shown here is derived from an EMBL/GenBank/DDBJ whole genome shotgun (WGS) entry which is preliminary data.</text>
</comment>
<accession>A0ABS9WXL5</accession>
<dbReference type="InterPro" id="IPR012549">
    <property type="entry name" value="EptA-like_N"/>
</dbReference>
<feature type="transmembrane region" description="Helical" evidence="8">
    <location>
        <begin position="122"/>
        <end position="143"/>
    </location>
</feature>
<dbReference type="PANTHER" id="PTHR30443:SF0">
    <property type="entry name" value="PHOSPHOETHANOLAMINE TRANSFERASE EPTA"/>
    <property type="match status" value="1"/>
</dbReference>
<comment type="subcellular location">
    <subcellularLocation>
        <location evidence="1">Cell inner membrane</location>
        <topology evidence="1">Multi-pass membrane protein</topology>
    </subcellularLocation>
</comment>
<dbReference type="Pfam" id="PF00884">
    <property type="entry name" value="Sulfatase"/>
    <property type="match status" value="1"/>
</dbReference>
<dbReference type="InterPro" id="IPR000917">
    <property type="entry name" value="Sulfatase_N"/>
</dbReference>
<keyword evidence="5 8" id="KW-0812">Transmembrane</keyword>
<evidence type="ECO:0000259" key="9">
    <source>
        <dbReference type="Pfam" id="PF00884"/>
    </source>
</evidence>
<gene>
    <name evidence="11" type="ORF">L3081_03660</name>
</gene>
<dbReference type="InterPro" id="IPR040423">
    <property type="entry name" value="PEA_transferase"/>
</dbReference>
<keyword evidence="7 8" id="KW-0472">Membrane</keyword>
<keyword evidence="4 11" id="KW-0808">Transferase</keyword>
<dbReference type="Proteomes" id="UP001139646">
    <property type="component" value="Unassembled WGS sequence"/>
</dbReference>
<dbReference type="GO" id="GO:0016740">
    <property type="term" value="F:transferase activity"/>
    <property type="evidence" value="ECO:0007669"/>
    <property type="project" value="UniProtKB-KW"/>
</dbReference>
<feature type="transmembrane region" description="Helical" evidence="8">
    <location>
        <begin position="155"/>
        <end position="177"/>
    </location>
</feature>
<dbReference type="EMBL" id="JAKKSL010000001">
    <property type="protein sequence ID" value="MCI2282666.1"/>
    <property type="molecule type" value="Genomic_DNA"/>
</dbReference>
<evidence type="ECO:0000256" key="1">
    <source>
        <dbReference type="ARBA" id="ARBA00004429"/>
    </source>
</evidence>
<dbReference type="PANTHER" id="PTHR30443">
    <property type="entry name" value="INNER MEMBRANE PROTEIN"/>
    <property type="match status" value="1"/>
</dbReference>
<sequence>MKAFILYFKHRSLTTNQLLLLTCSYIVFVLNGPFLNKAVTAVTALQDYNVLFLLSLPIFLLSLSIIIQGVLAFKLIIKPLLILTILSSSLIFYSTLNYGTIFDYTMVQNTIETDSAELMSYVNLYAISFIFITGVIPALLIYLVRINYKPFYQEVWSRIKLFGVCISTVLLIAIFFYSNYASVGRNNKQLINYITPYKMVDASAKFVKKQYFYSPLEFKILDTAPSIERESTKKHVTVMVLGETARAQNFSLNGYEKPTNQFTEKLGVVSFSQMSSCGTATAVSVPCMFSRLDKQHYDKRTATAQQNVVDLIHLAGADVLWISNNNGSCKGVCSRVKTEKIAPNKTNPLCDGEYCFDEALLSPLSIKLNQLSSENTLIVLHMIGSHGPTYFKRYPSDHILFTPDCRSDIQNCTEEQLVNSYDNTIAYTDFVLSKIINQLDRLADKENIETSLLYISDHGESLGESGAYLHGLPYAFAPKEQTHVPMIYWSDAQQTDLSLNCLNTISDSPLTHDNVFDAMLSVMSVRTKVYTSDNDPFIHCKSQSAIARTTVDTSSQKEAKL</sequence>
<dbReference type="Gene3D" id="3.40.720.10">
    <property type="entry name" value="Alkaline Phosphatase, subunit A"/>
    <property type="match status" value="1"/>
</dbReference>
<proteinExistence type="predicted"/>
<dbReference type="RefSeq" id="WP_242283584.1">
    <property type="nucleotide sequence ID" value="NZ_JAKKSL010000001.1"/>
</dbReference>
<feature type="transmembrane region" description="Helical" evidence="8">
    <location>
        <begin position="12"/>
        <end position="30"/>
    </location>
</feature>
<feature type="transmembrane region" description="Helical" evidence="8">
    <location>
        <begin position="50"/>
        <end position="73"/>
    </location>
</feature>
<reference evidence="11" key="1">
    <citation type="submission" date="2022-01" db="EMBL/GenBank/DDBJ databases">
        <title>Colwellia maritima, isolated from seawater.</title>
        <authorList>
            <person name="Kristyanto S."/>
            <person name="Jung J."/>
            <person name="Jeon C.O."/>
        </authorList>
    </citation>
    <scope>NUCLEOTIDE SEQUENCE</scope>
    <source>
        <strain evidence="11">MSW7</strain>
    </source>
</reference>
<dbReference type="NCBIfam" id="NF028537">
    <property type="entry name" value="P_eth_NH2_trans"/>
    <property type="match status" value="1"/>
</dbReference>
<evidence type="ECO:0000256" key="7">
    <source>
        <dbReference type="ARBA" id="ARBA00023136"/>
    </source>
</evidence>
<keyword evidence="3" id="KW-0997">Cell inner membrane</keyword>
<feature type="domain" description="Phosphoethanolamine transferase N-terminal" evidence="10">
    <location>
        <begin position="61"/>
        <end position="211"/>
    </location>
</feature>
<evidence type="ECO:0000256" key="4">
    <source>
        <dbReference type="ARBA" id="ARBA00022679"/>
    </source>
</evidence>
<dbReference type="InterPro" id="IPR058130">
    <property type="entry name" value="PEA_transf_C"/>
</dbReference>
<organism evidence="11 12">
    <name type="scientific">Colwellia maritima</name>
    <dbReference type="NCBI Taxonomy" id="2912588"/>
    <lineage>
        <taxon>Bacteria</taxon>
        <taxon>Pseudomonadati</taxon>
        <taxon>Pseudomonadota</taxon>
        <taxon>Gammaproteobacteria</taxon>
        <taxon>Alteromonadales</taxon>
        <taxon>Colwelliaceae</taxon>
        <taxon>Colwellia</taxon>
    </lineage>
</organism>
<keyword evidence="2" id="KW-1003">Cell membrane</keyword>
<protein>
    <submittedName>
        <fullName evidence="11">Phosphoethanolamine--lipid A transferase</fullName>
    </submittedName>
</protein>
<evidence type="ECO:0000256" key="8">
    <source>
        <dbReference type="SAM" id="Phobius"/>
    </source>
</evidence>
<evidence type="ECO:0000256" key="3">
    <source>
        <dbReference type="ARBA" id="ARBA00022519"/>
    </source>
</evidence>
<name>A0ABS9WXL5_9GAMM</name>
<dbReference type="Pfam" id="PF08019">
    <property type="entry name" value="EptA_B_N"/>
    <property type="match status" value="1"/>
</dbReference>
<evidence type="ECO:0000313" key="12">
    <source>
        <dbReference type="Proteomes" id="UP001139646"/>
    </source>
</evidence>
<evidence type="ECO:0000313" key="11">
    <source>
        <dbReference type="EMBL" id="MCI2282666.1"/>
    </source>
</evidence>
<keyword evidence="6 8" id="KW-1133">Transmembrane helix</keyword>
<evidence type="ECO:0000256" key="5">
    <source>
        <dbReference type="ARBA" id="ARBA00022692"/>
    </source>
</evidence>